<proteinExistence type="predicted"/>
<evidence type="ECO:0000256" key="5">
    <source>
        <dbReference type="SAM" id="SignalP"/>
    </source>
</evidence>
<dbReference type="InterPro" id="IPR013519">
    <property type="entry name" value="Int_alpha_beta-p"/>
</dbReference>
<evidence type="ECO:0000256" key="1">
    <source>
        <dbReference type="ARBA" id="ARBA00022729"/>
    </source>
</evidence>
<keyword evidence="4" id="KW-0325">Glycoprotein</keyword>
<dbReference type="Proteomes" id="UP000198504">
    <property type="component" value="Unassembled WGS sequence"/>
</dbReference>
<dbReference type="STRING" id="1036181.SAMN05421756_104213"/>
<dbReference type="EMBL" id="FOFA01000004">
    <property type="protein sequence ID" value="SEQ60497.1"/>
    <property type="molecule type" value="Genomic_DNA"/>
</dbReference>
<accession>A0A1H9HDX8</accession>
<feature type="chain" id="PRO_5038706645" evidence="5">
    <location>
        <begin position="20"/>
        <end position="503"/>
    </location>
</feature>
<dbReference type="SUPFAM" id="SSF69318">
    <property type="entry name" value="Integrin alpha N-terminal domain"/>
    <property type="match status" value="1"/>
</dbReference>
<keyword evidence="7" id="KW-1185">Reference proteome</keyword>
<dbReference type="RefSeq" id="WP_091180249.1">
    <property type="nucleotide sequence ID" value="NZ_FOFA01000004.1"/>
</dbReference>
<sequence length="503" mass="50167">MARRALVTLFAAMVTGVVAGPLGPLTTSGPTASAATQLAEPYDFDGDGRQDLVAGAPGLKVGSMGWEAGGVVVLPTSEDGLVPEARLLTQALPELGDYVIEGGRFGSGLTSADFDRDGYADLVAWTPVALGAATSTSVLSIVPGSPSGLDLSRLSSRGNPDPDDDLLGLRSTVATGDFTGDGYPDLAVGTQNDYVPVAGDRGASGTVLVFSGGSGGLSRNPVRTLHRQGLGGGHQDWDSGFGATLGAGDLNGDGVTDLVVGSSGANDQHAVYPGSVSVCPGAVGGPAGCTRLAHSLDYVDAAALAVGHVTGSSRPEVVVALPRPAAGAPGSVRILGLKPTGPLALDRTLVLTQASRGVPGVDEPDDAFGSALALADLDRDGRTDLVVGAPGENDGKGRVTIVHGAGAGWRTRGNLTLDQHTRGVPGTAQRGDAFGSALALLDHDGDGRLDLDVGVPGEDGTGLVVALRGKGKGFTTKKAKTFTLGALGVPEPERAGFGAVLGG</sequence>
<evidence type="ECO:0000313" key="7">
    <source>
        <dbReference type="Proteomes" id="UP000198504"/>
    </source>
</evidence>
<gene>
    <name evidence="6" type="ORF">SAMN05421756_104213</name>
</gene>
<dbReference type="PROSITE" id="PS51470">
    <property type="entry name" value="FG_GAP"/>
    <property type="match status" value="2"/>
</dbReference>
<evidence type="ECO:0000256" key="3">
    <source>
        <dbReference type="ARBA" id="ARBA00022801"/>
    </source>
</evidence>
<evidence type="ECO:0000256" key="2">
    <source>
        <dbReference type="ARBA" id="ARBA00022737"/>
    </source>
</evidence>
<dbReference type="OrthoDB" id="344301at2"/>
<keyword evidence="3" id="KW-0378">Hydrolase</keyword>
<dbReference type="InterPro" id="IPR028994">
    <property type="entry name" value="Integrin_alpha_N"/>
</dbReference>
<organism evidence="6 7">
    <name type="scientific">Microlunatus flavus</name>
    <dbReference type="NCBI Taxonomy" id="1036181"/>
    <lineage>
        <taxon>Bacteria</taxon>
        <taxon>Bacillati</taxon>
        <taxon>Actinomycetota</taxon>
        <taxon>Actinomycetes</taxon>
        <taxon>Propionibacteriales</taxon>
        <taxon>Propionibacteriaceae</taxon>
        <taxon>Microlunatus</taxon>
    </lineage>
</organism>
<reference evidence="7" key="1">
    <citation type="submission" date="2016-10" db="EMBL/GenBank/DDBJ databases">
        <authorList>
            <person name="Varghese N."/>
            <person name="Submissions S."/>
        </authorList>
    </citation>
    <scope>NUCLEOTIDE SEQUENCE [LARGE SCALE GENOMIC DNA]</scope>
    <source>
        <strain evidence="7">CGMCC 4.6856</strain>
    </source>
</reference>
<protein>
    <submittedName>
        <fullName evidence="6">FG-GAP repeat-containing protein</fullName>
    </submittedName>
</protein>
<dbReference type="Pfam" id="PF01839">
    <property type="entry name" value="FG-GAP"/>
    <property type="match status" value="4"/>
</dbReference>
<evidence type="ECO:0000256" key="4">
    <source>
        <dbReference type="ARBA" id="ARBA00023180"/>
    </source>
</evidence>
<dbReference type="PANTHER" id="PTHR23221">
    <property type="entry name" value="GLYCOSYLPHOSPHATIDYLINOSITOL PHOSPHOLIPASE D"/>
    <property type="match status" value="1"/>
</dbReference>
<keyword evidence="1 5" id="KW-0732">Signal</keyword>
<name>A0A1H9HDX8_9ACTN</name>
<dbReference type="InterPro" id="IPR013517">
    <property type="entry name" value="FG-GAP"/>
</dbReference>
<dbReference type="PANTHER" id="PTHR23221:SF7">
    <property type="entry name" value="PHOSPHATIDYLINOSITOL-GLYCAN-SPECIFIC PHOSPHOLIPASE D"/>
    <property type="match status" value="1"/>
</dbReference>
<feature type="signal peptide" evidence="5">
    <location>
        <begin position="1"/>
        <end position="19"/>
    </location>
</feature>
<dbReference type="AlphaFoldDB" id="A0A1H9HDX8"/>
<keyword evidence="2" id="KW-0677">Repeat</keyword>
<dbReference type="GO" id="GO:0016787">
    <property type="term" value="F:hydrolase activity"/>
    <property type="evidence" value="ECO:0007669"/>
    <property type="project" value="UniProtKB-KW"/>
</dbReference>
<dbReference type="Gene3D" id="2.130.10.130">
    <property type="entry name" value="Integrin alpha, N-terminal"/>
    <property type="match status" value="3"/>
</dbReference>
<dbReference type="SMART" id="SM00191">
    <property type="entry name" value="Int_alpha"/>
    <property type="match status" value="6"/>
</dbReference>
<evidence type="ECO:0000313" key="6">
    <source>
        <dbReference type="EMBL" id="SEQ60497.1"/>
    </source>
</evidence>